<dbReference type="EMBL" id="AP027266">
    <property type="protein sequence ID" value="BDW86152.1"/>
    <property type="molecule type" value="Genomic_DNA"/>
</dbReference>
<name>A0AA48H9A7_9RHOB</name>
<dbReference type="EC" id="1.5.1.54" evidence="12"/>
<evidence type="ECO:0000313" key="13">
    <source>
        <dbReference type="EMBL" id="BDW86152.1"/>
    </source>
</evidence>
<keyword evidence="9" id="KW-0486">Methionine biosynthesis</keyword>
<keyword evidence="7 12" id="KW-0560">Oxidoreductase</keyword>
<dbReference type="SUPFAM" id="SSF51730">
    <property type="entry name" value="FAD-linked oxidoreductase"/>
    <property type="match status" value="1"/>
</dbReference>
<dbReference type="InterPro" id="IPR004620">
    <property type="entry name" value="MTHF_reductase_bac"/>
</dbReference>
<evidence type="ECO:0000256" key="12">
    <source>
        <dbReference type="RuleBase" id="RU003862"/>
    </source>
</evidence>
<accession>A0AA48H9A7</accession>
<evidence type="ECO:0000256" key="6">
    <source>
        <dbReference type="ARBA" id="ARBA00022827"/>
    </source>
</evidence>
<dbReference type="RefSeq" id="WP_338272059.1">
    <property type="nucleotide sequence ID" value="NZ_AP027266.1"/>
</dbReference>
<dbReference type="GO" id="GO:0071949">
    <property type="term" value="F:FAD binding"/>
    <property type="evidence" value="ECO:0007669"/>
    <property type="project" value="TreeGrafter"/>
</dbReference>
<evidence type="ECO:0000256" key="2">
    <source>
        <dbReference type="ARBA" id="ARBA00004777"/>
    </source>
</evidence>
<dbReference type="InterPro" id="IPR003171">
    <property type="entry name" value="Mehydrof_redctse-like"/>
</dbReference>
<keyword evidence="5 12" id="KW-0285">Flavoprotein</keyword>
<keyword evidence="8" id="KW-0520">NAD</keyword>
<dbReference type="GO" id="GO:0035999">
    <property type="term" value="P:tetrahydrofolate interconversion"/>
    <property type="evidence" value="ECO:0007669"/>
    <property type="project" value="TreeGrafter"/>
</dbReference>
<dbReference type="PANTHER" id="PTHR45754">
    <property type="entry name" value="METHYLENETETRAHYDROFOLATE REDUCTASE"/>
    <property type="match status" value="1"/>
</dbReference>
<dbReference type="PANTHER" id="PTHR45754:SF3">
    <property type="entry name" value="METHYLENETETRAHYDROFOLATE REDUCTASE (NADPH)"/>
    <property type="match status" value="1"/>
</dbReference>
<evidence type="ECO:0000313" key="14">
    <source>
        <dbReference type="Proteomes" id="UP001337723"/>
    </source>
</evidence>
<comment type="pathway">
    <text evidence="10">Amino-acid biosynthesis; L-methionine biosynthesis via de novo pathway.</text>
</comment>
<dbReference type="Gene3D" id="3.20.20.220">
    <property type="match status" value="1"/>
</dbReference>
<evidence type="ECO:0000256" key="3">
    <source>
        <dbReference type="ARBA" id="ARBA00006743"/>
    </source>
</evidence>
<dbReference type="GO" id="GO:0005829">
    <property type="term" value="C:cytosol"/>
    <property type="evidence" value="ECO:0007669"/>
    <property type="project" value="InterPro"/>
</dbReference>
<keyword evidence="14" id="KW-1185">Reference proteome</keyword>
<organism evidence="13 14">
    <name type="scientific">Roseicyclus marinus</name>
    <dbReference type="NCBI Taxonomy" id="2161673"/>
    <lineage>
        <taxon>Bacteria</taxon>
        <taxon>Pseudomonadati</taxon>
        <taxon>Pseudomonadota</taxon>
        <taxon>Alphaproteobacteria</taxon>
        <taxon>Rhodobacterales</taxon>
        <taxon>Roseobacteraceae</taxon>
        <taxon>Roseicyclus</taxon>
    </lineage>
</organism>
<evidence type="ECO:0000256" key="11">
    <source>
        <dbReference type="ARBA" id="ARBA00048628"/>
    </source>
</evidence>
<sequence>MSPVTPRVSFEFFPPKSLEASFRLWDTLNVLSPLAPTFVSVTYGAGGTTRALTHDAVKTIHANYGVEVAAHLTCVDATREETLEIAESYAAAGVTQIVALRGDPPKGQGRFTPHAEGFANSIELIEALAKTGKFHLRVGAYPDPHPEAQSMQDCVDFLKRKIDAGASSAITQFFFEAETFFRFRDACAASGIHAPIIPGILPINSWKGVRKFAEMCGTPIPAWLDEAFDKAGRDGREQLLATALATELCSDLIAGGVEDLHFYTLNAPDLTRDVCAALGVTPKVALSEVA</sequence>
<keyword evidence="4" id="KW-0028">Amino-acid biosynthesis</keyword>
<evidence type="ECO:0000256" key="10">
    <source>
        <dbReference type="ARBA" id="ARBA00034478"/>
    </source>
</evidence>
<reference evidence="13 14" key="1">
    <citation type="submission" date="2023-01" db="EMBL/GenBank/DDBJ databases">
        <title>Complete genome sequence of Roseicyclus marinus strain Dej080120_10.</title>
        <authorList>
            <person name="Ueki S."/>
            <person name="Maruyama F."/>
        </authorList>
    </citation>
    <scope>NUCLEOTIDE SEQUENCE [LARGE SCALE GENOMIC DNA]</scope>
    <source>
        <strain evidence="13 14">Dej080120_10</strain>
    </source>
</reference>
<evidence type="ECO:0000256" key="9">
    <source>
        <dbReference type="ARBA" id="ARBA00023167"/>
    </source>
</evidence>
<comment type="catalytic activity">
    <reaction evidence="11">
        <text>(6S)-5-methyl-5,6,7,8-tetrahydrofolate + NAD(+) = (6R)-5,10-methylene-5,6,7,8-tetrahydrofolate + NADH + H(+)</text>
        <dbReference type="Rhea" id="RHEA:19821"/>
        <dbReference type="ChEBI" id="CHEBI:15378"/>
        <dbReference type="ChEBI" id="CHEBI:15636"/>
        <dbReference type="ChEBI" id="CHEBI:18608"/>
        <dbReference type="ChEBI" id="CHEBI:57540"/>
        <dbReference type="ChEBI" id="CHEBI:57945"/>
        <dbReference type="EC" id="1.5.1.54"/>
    </reaction>
    <physiologicalReaction direction="right-to-left" evidence="11">
        <dbReference type="Rhea" id="RHEA:19823"/>
    </physiologicalReaction>
</comment>
<evidence type="ECO:0000256" key="4">
    <source>
        <dbReference type="ARBA" id="ARBA00022605"/>
    </source>
</evidence>
<dbReference type="CDD" id="cd00537">
    <property type="entry name" value="MTHFR"/>
    <property type="match status" value="1"/>
</dbReference>
<evidence type="ECO:0000256" key="5">
    <source>
        <dbReference type="ARBA" id="ARBA00022630"/>
    </source>
</evidence>
<proteinExistence type="inferred from homology"/>
<dbReference type="GO" id="GO:0106312">
    <property type="term" value="F:methylenetetrahydrofolate reductase (NADH) activity"/>
    <property type="evidence" value="ECO:0007669"/>
    <property type="project" value="UniProtKB-EC"/>
</dbReference>
<keyword evidence="6 12" id="KW-0274">FAD</keyword>
<protein>
    <recommendedName>
        <fullName evidence="12">Methylenetetrahydrofolate reductase</fullName>
        <ecNumber evidence="12">1.5.1.54</ecNumber>
    </recommendedName>
</protein>
<evidence type="ECO:0000256" key="7">
    <source>
        <dbReference type="ARBA" id="ARBA00023002"/>
    </source>
</evidence>
<dbReference type="GO" id="GO:0009086">
    <property type="term" value="P:methionine biosynthetic process"/>
    <property type="evidence" value="ECO:0007669"/>
    <property type="project" value="UniProtKB-KW"/>
</dbReference>
<dbReference type="InterPro" id="IPR029041">
    <property type="entry name" value="FAD-linked_oxidoreductase-like"/>
</dbReference>
<evidence type="ECO:0000256" key="8">
    <source>
        <dbReference type="ARBA" id="ARBA00023027"/>
    </source>
</evidence>
<evidence type="ECO:0000256" key="1">
    <source>
        <dbReference type="ARBA" id="ARBA00001974"/>
    </source>
</evidence>
<comment type="cofactor">
    <cofactor evidence="1 12">
        <name>FAD</name>
        <dbReference type="ChEBI" id="CHEBI:57692"/>
    </cofactor>
</comment>
<dbReference type="KEGG" id="rmai:MACH21_23290"/>
<dbReference type="Pfam" id="PF02219">
    <property type="entry name" value="MTHFR"/>
    <property type="match status" value="1"/>
</dbReference>
<dbReference type="NCBIfam" id="TIGR00676">
    <property type="entry name" value="fadh2"/>
    <property type="match status" value="1"/>
</dbReference>
<dbReference type="AlphaFoldDB" id="A0AA48H9A7"/>
<comment type="similarity">
    <text evidence="3 12">Belongs to the methylenetetrahydrofolate reductase family.</text>
</comment>
<comment type="pathway">
    <text evidence="2 12">One-carbon metabolism; tetrahydrofolate interconversion.</text>
</comment>
<gene>
    <name evidence="13" type="primary">metF</name>
    <name evidence="13" type="ORF">MACH21_23290</name>
</gene>
<dbReference type="Proteomes" id="UP001337723">
    <property type="component" value="Chromosome"/>
</dbReference>